<keyword evidence="1" id="KW-0472">Membrane</keyword>
<keyword evidence="1" id="KW-0812">Transmembrane</keyword>
<keyword evidence="1" id="KW-1133">Transmembrane helix</keyword>
<proteinExistence type="predicted"/>
<sequence length="56" mass="6229">MNEVLITGMDLIQIALMLAACYACYVKGKVEGIEDTVTELIDRGLLDVEELEKEEP</sequence>
<protein>
    <submittedName>
        <fullName evidence="2">Uncharacterized protein</fullName>
    </submittedName>
</protein>
<dbReference type="EMBL" id="LR798294">
    <property type="protein sequence ID" value="CAB5221735.1"/>
    <property type="molecule type" value="Genomic_DNA"/>
</dbReference>
<reference evidence="2" key="1">
    <citation type="submission" date="2020-05" db="EMBL/GenBank/DDBJ databases">
        <authorList>
            <person name="Chiriac C."/>
            <person name="Salcher M."/>
            <person name="Ghai R."/>
            <person name="Kavagutti S V."/>
        </authorList>
    </citation>
    <scope>NUCLEOTIDE SEQUENCE</scope>
</reference>
<evidence type="ECO:0000313" key="2">
    <source>
        <dbReference type="EMBL" id="CAB5221735.1"/>
    </source>
</evidence>
<evidence type="ECO:0000256" key="1">
    <source>
        <dbReference type="SAM" id="Phobius"/>
    </source>
</evidence>
<organism evidence="2">
    <name type="scientific">uncultured Caudovirales phage</name>
    <dbReference type="NCBI Taxonomy" id="2100421"/>
    <lineage>
        <taxon>Viruses</taxon>
        <taxon>Duplodnaviria</taxon>
        <taxon>Heunggongvirae</taxon>
        <taxon>Uroviricota</taxon>
        <taxon>Caudoviricetes</taxon>
        <taxon>Peduoviridae</taxon>
        <taxon>Maltschvirus</taxon>
        <taxon>Maltschvirus maltsch</taxon>
    </lineage>
</organism>
<gene>
    <name evidence="2" type="ORF">UFOVP242_48</name>
</gene>
<feature type="transmembrane region" description="Helical" evidence="1">
    <location>
        <begin position="6"/>
        <end position="25"/>
    </location>
</feature>
<name>A0A6J7WXW9_9CAUD</name>
<accession>A0A6J7WXW9</accession>